<sequence length="153" mass="16616">MHYRIFLLLLAAGPLLGCGKQPYDDGLTKHQVTGVVTVNGQPLDHVIVRFQSTDSTVTGNAAQPVGFTDSAGKYAMSTSGDKDGAVAGEYVLMFLRNDPNSDSGNDIFRNRFTNPAQSKHKVTVPDHDLEVPPIDLDIPPQWLTTPPRKGIED</sequence>
<dbReference type="Proteomes" id="UP000318878">
    <property type="component" value="Unassembled WGS sequence"/>
</dbReference>
<dbReference type="AlphaFoldDB" id="A0A5C5V1E2"/>
<gene>
    <name evidence="2" type="ORF">Enr8_37380</name>
</gene>
<keyword evidence="3" id="KW-1185">Reference proteome</keyword>
<accession>A0A5C5V1E2</accession>
<name>A0A5C5V1E2_9BACT</name>
<evidence type="ECO:0000313" key="3">
    <source>
        <dbReference type="Proteomes" id="UP000318878"/>
    </source>
</evidence>
<dbReference type="EMBL" id="SJPF01000004">
    <property type="protein sequence ID" value="TWT31813.1"/>
    <property type="molecule type" value="Genomic_DNA"/>
</dbReference>
<reference evidence="2 3" key="1">
    <citation type="submission" date="2019-02" db="EMBL/GenBank/DDBJ databases">
        <title>Deep-cultivation of Planctomycetes and their phenomic and genomic characterization uncovers novel biology.</title>
        <authorList>
            <person name="Wiegand S."/>
            <person name="Jogler M."/>
            <person name="Boedeker C."/>
            <person name="Pinto D."/>
            <person name="Vollmers J."/>
            <person name="Rivas-Marin E."/>
            <person name="Kohn T."/>
            <person name="Peeters S.H."/>
            <person name="Heuer A."/>
            <person name="Rast P."/>
            <person name="Oberbeckmann S."/>
            <person name="Bunk B."/>
            <person name="Jeske O."/>
            <person name="Meyerdierks A."/>
            <person name="Storesund J.E."/>
            <person name="Kallscheuer N."/>
            <person name="Luecker S."/>
            <person name="Lage O.M."/>
            <person name="Pohl T."/>
            <person name="Merkel B.J."/>
            <person name="Hornburger P."/>
            <person name="Mueller R.-W."/>
            <person name="Bruemmer F."/>
            <person name="Labrenz M."/>
            <person name="Spormann A.M."/>
            <person name="Op Den Camp H."/>
            <person name="Overmann J."/>
            <person name="Amann R."/>
            <person name="Jetten M.S.M."/>
            <person name="Mascher T."/>
            <person name="Medema M.H."/>
            <person name="Devos D.P."/>
            <person name="Kaster A.-K."/>
            <person name="Ovreas L."/>
            <person name="Rohde M."/>
            <person name="Galperin M.Y."/>
            <person name="Jogler C."/>
        </authorList>
    </citation>
    <scope>NUCLEOTIDE SEQUENCE [LARGE SCALE GENOMIC DNA]</scope>
    <source>
        <strain evidence="2 3">Enr8</strain>
    </source>
</reference>
<proteinExistence type="predicted"/>
<feature type="region of interest" description="Disordered" evidence="1">
    <location>
        <begin position="130"/>
        <end position="153"/>
    </location>
</feature>
<dbReference type="OrthoDB" id="278095at2"/>
<evidence type="ECO:0008006" key="4">
    <source>
        <dbReference type="Google" id="ProtNLM"/>
    </source>
</evidence>
<comment type="caution">
    <text evidence="2">The sequence shown here is derived from an EMBL/GenBank/DDBJ whole genome shotgun (WGS) entry which is preliminary data.</text>
</comment>
<organism evidence="2 3">
    <name type="scientific">Blastopirellula retiformator</name>
    <dbReference type="NCBI Taxonomy" id="2527970"/>
    <lineage>
        <taxon>Bacteria</taxon>
        <taxon>Pseudomonadati</taxon>
        <taxon>Planctomycetota</taxon>
        <taxon>Planctomycetia</taxon>
        <taxon>Pirellulales</taxon>
        <taxon>Pirellulaceae</taxon>
        <taxon>Blastopirellula</taxon>
    </lineage>
</organism>
<dbReference type="RefSeq" id="WP_146434255.1">
    <property type="nucleotide sequence ID" value="NZ_SJPF01000004.1"/>
</dbReference>
<protein>
    <recommendedName>
        <fullName evidence="4">Carboxypeptidase regulatory-like domain-containing protein</fullName>
    </recommendedName>
</protein>
<evidence type="ECO:0000256" key="1">
    <source>
        <dbReference type="SAM" id="MobiDB-lite"/>
    </source>
</evidence>
<evidence type="ECO:0000313" key="2">
    <source>
        <dbReference type="EMBL" id="TWT31813.1"/>
    </source>
</evidence>